<feature type="transmembrane region" description="Helical" evidence="8">
    <location>
        <begin position="12"/>
        <end position="32"/>
    </location>
</feature>
<evidence type="ECO:0000256" key="7">
    <source>
        <dbReference type="ARBA" id="ARBA00023136"/>
    </source>
</evidence>
<dbReference type="Pfam" id="PF09721">
    <property type="entry name" value="Exosortase_EpsH"/>
    <property type="match status" value="1"/>
</dbReference>
<evidence type="ECO:0000256" key="6">
    <source>
        <dbReference type="ARBA" id="ARBA00022989"/>
    </source>
</evidence>
<dbReference type="RefSeq" id="WP_187008573.1">
    <property type="nucleotide sequence ID" value="NZ_JACRUI010000001.1"/>
</dbReference>
<comment type="caution">
    <text evidence="9">The sequence shown here is derived from an EMBL/GenBank/DDBJ whole genome shotgun (WGS) entry which is preliminary data.</text>
</comment>
<organism evidence="9 10">
    <name type="scientific">Flavobacterium kayseriense</name>
    <dbReference type="NCBI Taxonomy" id="2764714"/>
    <lineage>
        <taxon>Bacteria</taxon>
        <taxon>Pseudomonadati</taxon>
        <taxon>Bacteroidota</taxon>
        <taxon>Flavobacteriia</taxon>
        <taxon>Flavobacteriales</taxon>
        <taxon>Flavobacteriaceae</taxon>
        <taxon>Flavobacterium</taxon>
    </lineage>
</organism>
<keyword evidence="7 8" id="KW-0472">Membrane</keyword>
<evidence type="ECO:0000256" key="8">
    <source>
        <dbReference type="SAM" id="Phobius"/>
    </source>
</evidence>
<dbReference type="InterPro" id="IPR026392">
    <property type="entry name" value="Exo/Archaeosortase_dom"/>
</dbReference>
<proteinExistence type="predicted"/>
<reference evidence="9 10" key="1">
    <citation type="submission" date="2020-08" db="EMBL/GenBank/DDBJ databases">
        <title>Description of novel Flavobacterium F-380 isolate.</title>
        <authorList>
            <person name="Saticioglu I.B."/>
            <person name="Duman M."/>
            <person name="Altun S."/>
        </authorList>
    </citation>
    <scope>NUCLEOTIDE SEQUENCE [LARGE SCALE GENOMIC DNA]</scope>
    <source>
        <strain evidence="9 10">F-380</strain>
    </source>
</reference>
<dbReference type="InterPro" id="IPR019127">
    <property type="entry name" value="Exosortase"/>
</dbReference>
<evidence type="ECO:0000256" key="4">
    <source>
        <dbReference type="ARBA" id="ARBA00022692"/>
    </source>
</evidence>
<feature type="transmembrane region" description="Helical" evidence="8">
    <location>
        <begin position="148"/>
        <end position="169"/>
    </location>
</feature>
<name>A0ABR7J3D2_9FLAO</name>
<dbReference type="NCBIfam" id="TIGR04128">
    <property type="entry name" value="exoso_Fjoh_1448"/>
    <property type="match status" value="1"/>
</dbReference>
<keyword evidence="2" id="KW-1003">Cell membrane</keyword>
<keyword evidence="6 8" id="KW-1133">Transmembrane helix</keyword>
<evidence type="ECO:0000313" key="9">
    <source>
        <dbReference type="EMBL" id="MBC5839957.1"/>
    </source>
</evidence>
<feature type="transmembrane region" description="Helical" evidence="8">
    <location>
        <begin position="116"/>
        <end position="142"/>
    </location>
</feature>
<evidence type="ECO:0000256" key="2">
    <source>
        <dbReference type="ARBA" id="ARBA00022475"/>
    </source>
</evidence>
<evidence type="ECO:0000313" key="10">
    <source>
        <dbReference type="Proteomes" id="UP000629963"/>
    </source>
</evidence>
<keyword evidence="5" id="KW-0378">Hydrolase</keyword>
<dbReference type="NCBIfam" id="TIGR04178">
    <property type="entry name" value="exo_archaeo"/>
    <property type="match status" value="1"/>
</dbReference>
<evidence type="ECO:0000256" key="5">
    <source>
        <dbReference type="ARBA" id="ARBA00022801"/>
    </source>
</evidence>
<dbReference type="InterPro" id="IPR026323">
    <property type="entry name" value="Exosortase-related_prot_XrtF"/>
</dbReference>
<feature type="transmembrane region" description="Helical" evidence="8">
    <location>
        <begin position="82"/>
        <end position="104"/>
    </location>
</feature>
<evidence type="ECO:0000256" key="1">
    <source>
        <dbReference type="ARBA" id="ARBA00004651"/>
    </source>
</evidence>
<sequence>MKKYILLYKPFLLFLSKFFLSYIALTLLYQLYLNQFTVNEIDAITGLVAQHTGQLMSIFKADFQISSNTNEDFLRLMYNGSYVARMIEGCNAISILILFVSFVFSFSGKVKVTLLFIFLGSCLIYFLNVIRIALLCVLMYRYPEKEGLLHGVLFPAFIYGIVFFLWLIWVNKYASYGKSNP</sequence>
<gene>
    <name evidence="9" type="primary">xrtF</name>
    <name evidence="9" type="ORF">H8R23_00925</name>
</gene>
<keyword evidence="3" id="KW-0645">Protease</keyword>
<dbReference type="Proteomes" id="UP000629963">
    <property type="component" value="Unassembled WGS sequence"/>
</dbReference>
<dbReference type="EMBL" id="JACRUJ010000001">
    <property type="protein sequence ID" value="MBC5839957.1"/>
    <property type="molecule type" value="Genomic_DNA"/>
</dbReference>
<keyword evidence="10" id="KW-1185">Reference proteome</keyword>
<evidence type="ECO:0000256" key="3">
    <source>
        <dbReference type="ARBA" id="ARBA00022670"/>
    </source>
</evidence>
<accession>A0ABR7J3D2</accession>
<keyword evidence="4 8" id="KW-0812">Transmembrane</keyword>
<protein>
    <submittedName>
        <fullName evidence="9">Exosortase family protein XrtF</fullName>
    </submittedName>
</protein>
<comment type="subcellular location">
    <subcellularLocation>
        <location evidence="1">Cell membrane</location>
        <topology evidence="1">Multi-pass membrane protein</topology>
    </subcellularLocation>
</comment>